<dbReference type="InterPro" id="IPR001303">
    <property type="entry name" value="Aldolase_II/adducin_N"/>
</dbReference>
<evidence type="ECO:0000313" key="3">
    <source>
        <dbReference type="EMBL" id="MBU8872657.1"/>
    </source>
</evidence>
<accession>A0ABS6IFY9</accession>
<keyword evidence="3" id="KW-0456">Lyase</keyword>
<dbReference type="Proteomes" id="UP000727907">
    <property type="component" value="Unassembled WGS sequence"/>
</dbReference>
<dbReference type="Pfam" id="PF00596">
    <property type="entry name" value="Aldolase_II"/>
    <property type="match status" value="1"/>
</dbReference>
<organism evidence="3 4">
    <name type="scientific">Reyranella humidisoli</name>
    <dbReference type="NCBI Taxonomy" id="2849149"/>
    <lineage>
        <taxon>Bacteria</taxon>
        <taxon>Pseudomonadati</taxon>
        <taxon>Pseudomonadota</taxon>
        <taxon>Alphaproteobacteria</taxon>
        <taxon>Hyphomicrobiales</taxon>
        <taxon>Reyranellaceae</taxon>
        <taxon>Reyranella</taxon>
    </lineage>
</organism>
<dbReference type="SMART" id="SM01007">
    <property type="entry name" value="Aldolase_II"/>
    <property type="match status" value="1"/>
</dbReference>
<dbReference type="EMBL" id="JAHOPB010000001">
    <property type="protein sequence ID" value="MBU8872657.1"/>
    <property type="molecule type" value="Genomic_DNA"/>
</dbReference>
<comment type="similarity">
    <text evidence="1">Belongs to the aldolase class II family.</text>
</comment>
<evidence type="ECO:0000313" key="4">
    <source>
        <dbReference type="Proteomes" id="UP000727907"/>
    </source>
</evidence>
<evidence type="ECO:0000256" key="1">
    <source>
        <dbReference type="ARBA" id="ARBA00037961"/>
    </source>
</evidence>
<reference evidence="3 4" key="1">
    <citation type="submission" date="2021-06" db="EMBL/GenBank/DDBJ databases">
        <authorList>
            <person name="Lee D.H."/>
        </authorList>
    </citation>
    <scope>NUCLEOTIDE SEQUENCE [LARGE SCALE GENOMIC DNA]</scope>
    <source>
        <strain evidence="3 4">MMS21-HV4-11</strain>
    </source>
</reference>
<proteinExistence type="inferred from homology"/>
<keyword evidence="4" id="KW-1185">Reference proteome</keyword>
<protein>
    <submittedName>
        <fullName evidence="3">Aldolase</fullName>
        <ecNumber evidence="3">4.1.2.-</ecNumber>
    </submittedName>
</protein>
<dbReference type="EC" id="4.1.2.-" evidence="3"/>
<dbReference type="PANTHER" id="PTHR10672">
    <property type="entry name" value="ADDUCIN"/>
    <property type="match status" value="1"/>
</dbReference>
<name>A0ABS6IFY9_9HYPH</name>
<dbReference type="NCBIfam" id="NF005068">
    <property type="entry name" value="PRK06486.1"/>
    <property type="match status" value="1"/>
</dbReference>
<evidence type="ECO:0000259" key="2">
    <source>
        <dbReference type="SMART" id="SM01007"/>
    </source>
</evidence>
<dbReference type="PANTHER" id="PTHR10672:SF3">
    <property type="entry name" value="PROTEIN HU-LI TAI SHAO"/>
    <property type="match status" value="1"/>
</dbReference>
<dbReference type="NCBIfam" id="NF005451">
    <property type="entry name" value="PRK07044.1"/>
    <property type="match status" value="1"/>
</dbReference>
<sequence length="256" mass="28656">MELPKMLANDPVTQARIDLTTALRAAARHGLNEGVCNHFSMTVPGREDLFLVNPQGLHWSEITPSDIVMADGEGNIVEGKYEVEPTAFYIHARIHAGNPRAKVVLHTHMPYATALTSIRDGRIEMCTQNAFRYWGRIAYDEKYGGVALSNDEGERMCRAMGDKDILFLRNHGVIVSGPTVAQAYDDLYYLERAAMVQVLAMQTGRELHNIDEAMAEHTARQIAGEAQQAFLHFESLKRMLDRDEAGWSRLTAVEGR</sequence>
<dbReference type="GO" id="GO:0016829">
    <property type="term" value="F:lyase activity"/>
    <property type="evidence" value="ECO:0007669"/>
    <property type="project" value="UniProtKB-KW"/>
</dbReference>
<feature type="domain" description="Class II aldolase/adducin N-terminal" evidence="2">
    <location>
        <begin position="17"/>
        <end position="198"/>
    </location>
</feature>
<comment type="caution">
    <text evidence="3">The sequence shown here is derived from an EMBL/GenBank/DDBJ whole genome shotgun (WGS) entry which is preliminary data.</text>
</comment>
<gene>
    <name evidence="3" type="ORF">KQ910_02735</name>
</gene>
<dbReference type="InterPro" id="IPR051017">
    <property type="entry name" value="Aldolase-II_Adducin_sf"/>
</dbReference>